<feature type="region of interest" description="Disordered" evidence="2">
    <location>
        <begin position="103"/>
        <end position="129"/>
    </location>
</feature>
<sequence length="192" mass="21669">MWTGKRGPFYCWYESLSCGEVKTASDLVWDIIDEEGPFDGVIGFSQGASLALSILYHHQINRPHQPPPFRFAVFLCSVLSISPDPKFNADIIDKYSRYYRPSDEPGLEDNMANISEENDEVEEDKNSKMKKVPKRRVMLLLPGQKKALADNVVALVRQLSGNQQRGDVDETEQKVPLDVGELQAFSPVKSHL</sequence>
<dbReference type="GO" id="GO:0019748">
    <property type="term" value="P:secondary metabolic process"/>
    <property type="evidence" value="ECO:0007669"/>
    <property type="project" value="TreeGrafter"/>
</dbReference>
<keyword evidence="5" id="KW-1185">Reference proteome</keyword>
<evidence type="ECO:0000313" key="5">
    <source>
        <dbReference type="Proteomes" id="UP000653565"/>
    </source>
</evidence>
<dbReference type="InterPro" id="IPR029058">
    <property type="entry name" value="AB_hydrolase_fold"/>
</dbReference>
<dbReference type="Proteomes" id="UP000653565">
    <property type="component" value="Unassembled WGS sequence"/>
</dbReference>
<dbReference type="InterPro" id="IPR050593">
    <property type="entry name" value="LovG"/>
</dbReference>
<reference evidence="4" key="2">
    <citation type="submission" date="2020-04" db="EMBL/GenBank/DDBJ databases">
        <authorList>
            <person name="Santos R.A.C."/>
            <person name="Steenwyk J.L."/>
            <person name="Rivero-Menendez O."/>
            <person name="Mead M.E."/>
            <person name="Silva L.P."/>
            <person name="Bastos R.W."/>
            <person name="Alastruey-Izquierdo A."/>
            <person name="Goldman G.H."/>
            <person name="Rokas A."/>
        </authorList>
    </citation>
    <scope>NUCLEOTIDE SEQUENCE</scope>
    <source>
        <strain evidence="4">CNM-CM6805</strain>
    </source>
</reference>
<comment type="caution">
    <text evidence="4">The sequence shown here is derived from an EMBL/GenBank/DDBJ whole genome shotgun (WGS) entry which is preliminary data.</text>
</comment>
<dbReference type="EMBL" id="JAAAPX010000048">
    <property type="protein sequence ID" value="KAF4236958.1"/>
    <property type="molecule type" value="Genomic_DNA"/>
</dbReference>
<accession>A0A8H4GVQ2</accession>
<dbReference type="OrthoDB" id="414698at2759"/>
<keyword evidence="1" id="KW-0378">Hydrolase</keyword>
<dbReference type="GO" id="GO:0016787">
    <property type="term" value="F:hydrolase activity"/>
    <property type="evidence" value="ECO:0007669"/>
    <property type="project" value="UniProtKB-KW"/>
</dbReference>
<dbReference type="Pfam" id="PF03959">
    <property type="entry name" value="FSH1"/>
    <property type="match status" value="1"/>
</dbReference>
<organism evidence="4 5">
    <name type="scientific">Aspergillus fumigatiaffinis</name>
    <dbReference type="NCBI Taxonomy" id="340414"/>
    <lineage>
        <taxon>Eukaryota</taxon>
        <taxon>Fungi</taxon>
        <taxon>Dikarya</taxon>
        <taxon>Ascomycota</taxon>
        <taxon>Pezizomycotina</taxon>
        <taxon>Eurotiomycetes</taxon>
        <taxon>Eurotiomycetidae</taxon>
        <taxon>Eurotiales</taxon>
        <taxon>Aspergillaceae</taxon>
        <taxon>Aspergillus</taxon>
        <taxon>Aspergillus subgen. Fumigati</taxon>
    </lineage>
</organism>
<evidence type="ECO:0000256" key="1">
    <source>
        <dbReference type="ARBA" id="ARBA00022801"/>
    </source>
</evidence>
<dbReference type="GO" id="GO:0005634">
    <property type="term" value="C:nucleus"/>
    <property type="evidence" value="ECO:0007669"/>
    <property type="project" value="TreeGrafter"/>
</dbReference>
<reference evidence="4" key="1">
    <citation type="journal article" date="2020" name="bioRxiv">
        <title>Genomic and phenotypic heterogeneity of clinical isolates of the human pathogens Aspergillus fumigatus, Aspergillus lentulus and Aspergillus fumigatiaffinis.</title>
        <authorList>
            <person name="dos Santos R.A.C."/>
            <person name="Steenwyk J.L."/>
            <person name="Rivero-Menendez O."/>
            <person name="Mead M.E."/>
            <person name="Silva L.P."/>
            <person name="Bastos R.W."/>
            <person name="Alastruey-Izquierdo A."/>
            <person name="Goldman G.H."/>
            <person name="Rokas A."/>
        </authorList>
    </citation>
    <scope>NUCLEOTIDE SEQUENCE</scope>
    <source>
        <strain evidence="4">CNM-CM6805</strain>
    </source>
</reference>
<dbReference type="PANTHER" id="PTHR48070">
    <property type="entry name" value="ESTERASE OVCA2"/>
    <property type="match status" value="1"/>
</dbReference>
<evidence type="ECO:0000256" key="2">
    <source>
        <dbReference type="SAM" id="MobiDB-lite"/>
    </source>
</evidence>
<protein>
    <recommendedName>
        <fullName evidence="3">Serine hydrolase domain-containing protein</fullName>
    </recommendedName>
</protein>
<evidence type="ECO:0000313" key="4">
    <source>
        <dbReference type="EMBL" id="KAF4236958.1"/>
    </source>
</evidence>
<dbReference type="SUPFAM" id="SSF53474">
    <property type="entry name" value="alpha/beta-Hydrolases"/>
    <property type="match status" value="1"/>
</dbReference>
<name>A0A8H4GVQ2_9EURO</name>
<dbReference type="InterPro" id="IPR005645">
    <property type="entry name" value="FSH-like_dom"/>
</dbReference>
<proteinExistence type="predicted"/>
<gene>
    <name evidence="4" type="ORF">CNMCM6805_007180</name>
</gene>
<evidence type="ECO:0000259" key="3">
    <source>
        <dbReference type="Pfam" id="PF03959"/>
    </source>
</evidence>
<dbReference type="GO" id="GO:0005737">
    <property type="term" value="C:cytoplasm"/>
    <property type="evidence" value="ECO:0007669"/>
    <property type="project" value="TreeGrafter"/>
</dbReference>
<feature type="domain" description="Serine hydrolase" evidence="3">
    <location>
        <begin position="5"/>
        <end position="127"/>
    </location>
</feature>
<dbReference type="PANTHER" id="PTHR48070:SF4">
    <property type="entry name" value="ESTERASE ALNB"/>
    <property type="match status" value="1"/>
</dbReference>
<dbReference type="Gene3D" id="3.40.50.1820">
    <property type="entry name" value="alpha/beta hydrolase"/>
    <property type="match status" value="1"/>
</dbReference>
<dbReference type="AlphaFoldDB" id="A0A8H4GVQ2"/>